<feature type="region of interest" description="RNA binding" evidence="5">
    <location>
        <begin position="269"/>
        <end position="275"/>
    </location>
</feature>
<dbReference type="InterPro" id="IPR002616">
    <property type="entry name" value="tRNA_ribo_trans-like"/>
</dbReference>
<feature type="binding site" evidence="5">
    <location>
        <position position="362"/>
    </location>
    <ligand>
        <name>Zn(2+)</name>
        <dbReference type="ChEBI" id="CHEBI:29105"/>
    </ligand>
</feature>
<feature type="binding site" evidence="5">
    <location>
        <begin position="92"/>
        <end position="96"/>
    </location>
    <ligand>
        <name>substrate</name>
    </ligand>
</feature>
<feature type="active site" description="Proton acceptor" evidence="5">
    <location>
        <position position="92"/>
    </location>
</feature>
<evidence type="ECO:0000259" key="6">
    <source>
        <dbReference type="Pfam" id="PF01702"/>
    </source>
</evidence>
<evidence type="ECO:0000313" key="7">
    <source>
        <dbReference type="EMBL" id="UUY01711.1"/>
    </source>
</evidence>
<keyword evidence="5" id="KW-0479">Metal-binding</keyword>
<feature type="binding site" evidence="5">
    <location>
        <position position="211"/>
    </location>
    <ligand>
        <name>substrate</name>
    </ligand>
</feature>
<dbReference type="NCBIfam" id="TIGR00449">
    <property type="entry name" value="tgt_general"/>
    <property type="match status" value="1"/>
</dbReference>
<reference evidence="8" key="1">
    <citation type="submission" date="2021-11" db="EMBL/GenBank/DDBJ databases">
        <title>Cultivation dependent microbiological survey of springs from the worlds oldest radium mine currently devoted to the extraction of radon-saturated water.</title>
        <authorList>
            <person name="Kapinusova G."/>
            <person name="Smrhova T."/>
            <person name="Strejcek M."/>
            <person name="Suman J."/>
            <person name="Jani K."/>
            <person name="Pajer P."/>
            <person name="Uhlik O."/>
        </authorList>
    </citation>
    <scope>NUCLEOTIDE SEQUENCE [LARGE SCALE GENOMIC DNA]</scope>
    <source>
        <strain evidence="8">J379</strain>
    </source>
</reference>
<evidence type="ECO:0000256" key="1">
    <source>
        <dbReference type="ARBA" id="ARBA00022676"/>
    </source>
</evidence>
<dbReference type="PANTHER" id="PTHR46499:SF1">
    <property type="entry name" value="QUEUINE TRNA-RIBOSYLTRANSFERASE"/>
    <property type="match status" value="1"/>
</dbReference>
<proteinExistence type="inferred from homology"/>
<dbReference type="RefSeq" id="WP_353862260.1">
    <property type="nucleotide sequence ID" value="NZ_CP088295.1"/>
</dbReference>
<protein>
    <recommendedName>
        <fullName evidence="5">Queuine tRNA-ribosyltransferase</fullName>
        <ecNumber evidence="5">2.4.2.29</ecNumber>
    </recommendedName>
    <alternativeName>
        <fullName evidence="5">Guanine insertion enzyme</fullName>
    </alternativeName>
    <alternativeName>
        <fullName evidence="5">tRNA-guanine transglycosylase</fullName>
    </alternativeName>
</protein>
<dbReference type="SUPFAM" id="SSF51713">
    <property type="entry name" value="tRNA-guanine transglycosylase"/>
    <property type="match status" value="1"/>
</dbReference>
<feature type="binding site" evidence="5">
    <location>
        <position position="332"/>
    </location>
    <ligand>
        <name>Zn(2+)</name>
        <dbReference type="ChEBI" id="CHEBI:29105"/>
    </ligand>
</feature>
<accession>A0ABY5PAL7</accession>
<feature type="binding site" evidence="5">
    <location>
        <position position="335"/>
    </location>
    <ligand>
        <name>Zn(2+)</name>
        <dbReference type="ChEBI" id="CHEBI:29105"/>
    </ligand>
</feature>
<keyword evidence="1 5" id="KW-0328">Glycosyltransferase</keyword>
<evidence type="ECO:0000313" key="8">
    <source>
        <dbReference type="Proteomes" id="UP001058860"/>
    </source>
</evidence>
<feature type="binding site" evidence="5">
    <location>
        <position position="330"/>
    </location>
    <ligand>
        <name>Zn(2+)</name>
        <dbReference type="ChEBI" id="CHEBI:29105"/>
    </ligand>
</feature>
<keyword evidence="4 5" id="KW-0671">Queuosine biosynthesis</keyword>
<comment type="cofactor">
    <cofactor evidence="5">
        <name>Zn(2+)</name>
        <dbReference type="ChEBI" id="CHEBI:29105"/>
    </cofactor>
    <text evidence="5">Binds 1 zinc ion per subunit.</text>
</comment>
<name>A0ABY5PAL7_9ACTN</name>
<feature type="active site" description="Nucleophile" evidence="5">
    <location>
        <position position="288"/>
    </location>
</feature>
<gene>
    <name evidence="5 7" type="primary">tgt</name>
    <name evidence="7" type="ORF">LRS13_13360</name>
</gene>
<comment type="pathway">
    <text evidence="5">tRNA modification; tRNA-queuosine biosynthesis.</text>
</comment>
<organism evidence="7 8">
    <name type="scientific">Svornostia abyssi</name>
    <dbReference type="NCBI Taxonomy" id="2898438"/>
    <lineage>
        <taxon>Bacteria</taxon>
        <taxon>Bacillati</taxon>
        <taxon>Actinomycetota</taxon>
        <taxon>Thermoleophilia</taxon>
        <taxon>Solirubrobacterales</taxon>
        <taxon>Baekduiaceae</taxon>
        <taxon>Svornostia</taxon>
    </lineage>
</organism>
<dbReference type="Gene3D" id="3.20.20.105">
    <property type="entry name" value="Queuine tRNA-ribosyltransferase-like"/>
    <property type="match status" value="1"/>
</dbReference>
<evidence type="ECO:0000256" key="5">
    <source>
        <dbReference type="HAMAP-Rule" id="MF_00168"/>
    </source>
</evidence>
<keyword evidence="3 5" id="KW-0819">tRNA processing</keyword>
<dbReference type="Proteomes" id="UP001058860">
    <property type="component" value="Chromosome"/>
</dbReference>
<dbReference type="Pfam" id="PF01702">
    <property type="entry name" value="TGT"/>
    <property type="match status" value="1"/>
</dbReference>
<comment type="similarity">
    <text evidence="5">Belongs to the queuine tRNA-ribosyltransferase family.</text>
</comment>
<comment type="subunit">
    <text evidence="5">Homodimer. Within each dimer, one monomer is responsible for RNA recognition and catalysis, while the other monomer binds to the replacement base PreQ1.</text>
</comment>
<keyword evidence="5" id="KW-0862">Zinc</keyword>
<dbReference type="HAMAP" id="MF_00168">
    <property type="entry name" value="Q_tRNA_Tgt"/>
    <property type="match status" value="1"/>
</dbReference>
<dbReference type="InterPro" id="IPR004803">
    <property type="entry name" value="TGT"/>
</dbReference>
<dbReference type="NCBIfam" id="TIGR00430">
    <property type="entry name" value="Q_tRNA_tgt"/>
    <property type="match status" value="1"/>
</dbReference>
<evidence type="ECO:0000256" key="3">
    <source>
        <dbReference type="ARBA" id="ARBA00022694"/>
    </source>
</evidence>
<comment type="function">
    <text evidence="5">Catalyzes the base-exchange of a guanine (G) residue with the queuine precursor 7-aminomethyl-7-deazaguanine (PreQ1) at position 34 (anticodon wobble position) in tRNAs with GU(N) anticodons (tRNA-Asp, -Asn, -His and -Tyr). Catalysis occurs through a double-displacement mechanism. The nucleophile active site attacks the C1' of nucleotide 34 to detach the guanine base from the RNA, forming a covalent enzyme-RNA intermediate. The proton acceptor active site deprotonates the incoming PreQ1, allowing a nucleophilic attack on the C1' of the ribose to form the product. After dissociation, two additional enzymatic reactions on the tRNA convert PreQ1 to queuine (Q), resulting in the hypermodified nucleoside queuosine (7-(((4,5-cis-dihydroxy-2-cyclopenten-1-yl)amino)methyl)-7-deazaguanosine).</text>
</comment>
<feature type="binding site" evidence="5">
    <location>
        <position position="238"/>
    </location>
    <ligand>
        <name>substrate</name>
    </ligand>
</feature>
<dbReference type="InterPro" id="IPR036511">
    <property type="entry name" value="TGT-like_sf"/>
</dbReference>
<dbReference type="GO" id="GO:0016757">
    <property type="term" value="F:glycosyltransferase activity"/>
    <property type="evidence" value="ECO:0007669"/>
    <property type="project" value="UniProtKB-KW"/>
</dbReference>
<dbReference type="InterPro" id="IPR050076">
    <property type="entry name" value="ArchSynthase1/Queuine_TRR"/>
</dbReference>
<dbReference type="EC" id="2.4.2.29" evidence="5"/>
<feature type="binding site" evidence="5">
    <location>
        <position position="166"/>
    </location>
    <ligand>
        <name>substrate</name>
    </ligand>
</feature>
<comment type="catalytic activity">
    <reaction evidence="5">
        <text>7-aminomethyl-7-carbaguanine + guanosine(34) in tRNA = 7-aminomethyl-7-carbaguanosine(34) in tRNA + guanine</text>
        <dbReference type="Rhea" id="RHEA:24104"/>
        <dbReference type="Rhea" id="RHEA-COMP:10341"/>
        <dbReference type="Rhea" id="RHEA-COMP:10342"/>
        <dbReference type="ChEBI" id="CHEBI:16235"/>
        <dbReference type="ChEBI" id="CHEBI:58703"/>
        <dbReference type="ChEBI" id="CHEBI:74269"/>
        <dbReference type="ChEBI" id="CHEBI:82833"/>
        <dbReference type="EC" id="2.4.2.29"/>
    </reaction>
</comment>
<sequence length="401" mass="44096">MSALEILHRDPNSPARAGVLHTAHGDVRTPGFVPLATKATVKGLEPRDVKALGYDIVLGNTFHLFLAPGHELIKHFGGLHEFMRWDGAIVTDSGGFQVFSMGHGTVADEIKGRAPSGTERAGRILEIAEEGVRFRSYIDGAEKFMGPETSMEIQAALGSDLALVFDECTPFHATKDYTARSTERTHRWLDRCLTWHAANGPEHQLVYGIIQGGTYRDLRDESAEAVMARGVDGIAIGGSLGDHKEQMYEVVGWNTATLGDDPRPRHLLGIGDVDDLIRGVELGIDTFDCAMPTRLGRHGVAVVPDPEKRWRMDITGKRHERSEEPLMEDCPCPVCEAGMTRGYLRYLVRHKELSGLRMVTLHNLAYIARLMADLRDAVLTDTFTERAAALRAGDAPRAGLL</sequence>
<dbReference type="EMBL" id="CP088295">
    <property type="protein sequence ID" value="UUY01711.1"/>
    <property type="molecule type" value="Genomic_DNA"/>
</dbReference>
<dbReference type="PANTHER" id="PTHR46499">
    <property type="entry name" value="QUEUINE TRNA-RIBOSYLTRANSFERASE"/>
    <property type="match status" value="1"/>
</dbReference>
<keyword evidence="2 5" id="KW-0808">Transferase</keyword>
<feature type="domain" description="tRNA-guanine(15) transglycosylase-like" evidence="6">
    <location>
        <begin position="15"/>
        <end position="388"/>
    </location>
</feature>
<keyword evidence="8" id="KW-1185">Reference proteome</keyword>
<evidence type="ECO:0000256" key="4">
    <source>
        <dbReference type="ARBA" id="ARBA00022785"/>
    </source>
</evidence>
<evidence type="ECO:0000256" key="2">
    <source>
        <dbReference type="ARBA" id="ARBA00022679"/>
    </source>
</evidence>
<feature type="region of interest" description="RNA binding; important for wobble base 34 recognition" evidence="5">
    <location>
        <begin position="293"/>
        <end position="297"/>
    </location>
</feature>